<proteinExistence type="predicted"/>
<organism evidence="2 3">
    <name type="scientific">Aphanomyces stellatus</name>
    <dbReference type="NCBI Taxonomy" id="120398"/>
    <lineage>
        <taxon>Eukaryota</taxon>
        <taxon>Sar</taxon>
        <taxon>Stramenopiles</taxon>
        <taxon>Oomycota</taxon>
        <taxon>Saprolegniomycetes</taxon>
        <taxon>Saprolegniales</taxon>
        <taxon>Verrucalvaceae</taxon>
        <taxon>Aphanomyces</taxon>
    </lineage>
</organism>
<dbReference type="Proteomes" id="UP000332933">
    <property type="component" value="Unassembled WGS sequence"/>
</dbReference>
<evidence type="ECO:0000313" key="2">
    <source>
        <dbReference type="EMBL" id="VFT93615.1"/>
    </source>
</evidence>
<protein>
    <submittedName>
        <fullName evidence="2">Aste57867_16851 protein</fullName>
    </submittedName>
</protein>
<evidence type="ECO:0000313" key="3">
    <source>
        <dbReference type="Proteomes" id="UP000332933"/>
    </source>
</evidence>
<keyword evidence="3" id="KW-1185">Reference proteome</keyword>
<gene>
    <name evidence="2" type="primary">Aste57867_16851</name>
    <name evidence="1" type="ORF">As57867_016793</name>
    <name evidence="2" type="ORF">ASTE57867_16851</name>
</gene>
<dbReference type="EMBL" id="CAADRA010006016">
    <property type="protein sequence ID" value="VFT93615.1"/>
    <property type="molecule type" value="Genomic_DNA"/>
</dbReference>
<name>A0A485L6R0_9STRA</name>
<dbReference type="EMBL" id="VJMH01005995">
    <property type="protein sequence ID" value="KAF0692009.1"/>
    <property type="molecule type" value="Genomic_DNA"/>
</dbReference>
<evidence type="ECO:0000313" key="1">
    <source>
        <dbReference type="EMBL" id="KAF0692009.1"/>
    </source>
</evidence>
<reference evidence="2 3" key="1">
    <citation type="submission" date="2019-03" db="EMBL/GenBank/DDBJ databases">
        <authorList>
            <person name="Gaulin E."/>
            <person name="Dumas B."/>
        </authorList>
    </citation>
    <scope>NUCLEOTIDE SEQUENCE [LARGE SCALE GENOMIC DNA]</scope>
    <source>
        <strain evidence="2">CBS 568.67</strain>
    </source>
</reference>
<reference evidence="1" key="2">
    <citation type="submission" date="2019-06" db="EMBL/GenBank/DDBJ databases">
        <title>Genomics analysis of Aphanomyces spp. identifies a new class of oomycete effector associated with host adaptation.</title>
        <authorList>
            <person name="Gaulin E."/>
        </authorList>
    </citation>
    <scope>NUCLEOTIDE SEQUENCE</scope>
    <source>
        <strain evidence="1">CBS 578.67</strain>
    </source>
</reference>
<accession>A0A485L6R0</accession>
<sequence length="153" mass="17120">MPMIMPKKAALTFTTTTTYLFHVAIGGSALPSETGPAIGLASTHFDVQVDPITPSKRCRRGRVRKFNHLERITLLKDAHFPVCDIAAYCSEAIDIRQSRAATVFEVRQQKRKLEQEARMAKHPRSNCNSITGCMWVHNESSDDDEISDDDDDA</sequence>
<dbReference type="OrthoDB" id="78998at2759"/>
<dbReference type="AlphaFoldDB" id="A0A485L6R0"/>